<gene>
    <name evidence="3" type="ORF">GCM10009425_36460</name>
</gene>
<dbReference type="PANTHER" id="PTHR30273">
    <property type="entry name" value="PERIPLASMIC SIGNAL SENSOR AND SIGMA FACTOR ACTIVATOR FECR-RELATED"/>
    <property type="match status" value="1"/>
</dbReference>
<dbReference type="RefSeq" id="WP_188867566.1">
    <property type="nucleotide sequence ID" value="NZ_BMNW01000009.1"/>
</dbReference>
<accession>A0ABQ2H292</accession>
<organism evidence="3 4">
    <name type="scientific">Pseudomonas asuensis</name>
    <dbReference type="NCBI Taxonomy" id="1825787"/>
    <lineage>
        <taxon>Bacteria</taxon>
        <taxon>Pseudomonadati</taxon>
        <taxon>Pseudomonadota</taxon>
        <taxon>Gammaproteobacteria</taxon>
        <taxon>Pseudomonadales</taxon>
        <taxon>Pseudomonadaceae</taxon>
        <taxon>Pseudomonas</taxon>
    </lineage>
</organism>
<protein>
    <submittedName>
        <fullName evidence="3">Membrane protein</fullName>
    </submittedName>
</protein>
<feature type="domain" description="FecR protein" evidence="1">
    <location>
        <begin position="119"/>
        <end position="213"/>
    </location>
</feature>
<dbReference type="InterPro" id="IPR032623">
    <property type="entry name" value="FecR_N"/>
</dbReference>
<dbReference type="PIRSF" id="PIRSF018266">
    <property type="entry name" value="FecR"/>
    <property type="match status" value="1"/>
</dbReference>
<dbReference type="EMBL" id="BMNW01000009">
    <property type="protein sequence ID" value="GGM22359.1"/>
    <property type="molecule type" value="Genomic_DNA"/>
</dbReference>
<dbReference type="Proteomes" id="UP000616499">
    <property type="component" value="Unassembled WGS sequence"/>
</dbReference>
<dbReference type="Pfam" id="PF04773">
    <property type="entry name" value="FecR"/>
    <property type="match status" value="1"/>
</dbReference>
<dbReference type="Gene3D" id="2.60.120.1440">
    <property type="match status" value="1"/>
</dbReference>
<reference evidence="4" key="1">
    <citation type="journal article" date="2019" name="Int. J. Syst. Evol. Microbiol.">
        <title>The Global Catalogue of Microorganisms (GCM) 10K type strain sequencing project: providing services to taxonomists for standard genome sequencing and annotation.</title>
        <authorList>
            <consortium name="The Broad Institute Genomics Platform"/>
            <consortium name="The Broad Institute Genome Sequencing Center for Infectious Disease"/>
            <person name="Wu L."/>
            <person name="Ma J."/>
        </authorList>
    </citation>
    <scope>NUCLEOTIDE SEQUENCE [LARGE SCALE GENOMIC DNA]</scope>
    <source>
        <strain evidence="4">JCM 13501</strain>
    </source>
</reference>
<dbReference type="Pfam" id="PF16220">
    <property type="entry name" value="DUF4880"/>
    <property type="match status" value="1"/>
</dbReference>
<evidence type="ECO:0000259" key="1">
    <source>
        <dbReference type="Pfam" id="PF04773"/>
    </source>
</evidence>
<comment type="caution">
    <text evidence="3">The sequence shown here is derived from an EMBL/GenBank/DDBJ whole genome shotgun (WGS) entry which is preliminary data.</text>
</comment>
<keyword evidence="4" id="KW-1185">Reference proteome</keyword>
<dbReference type="InterPro" id="IPR012373">
    <property type="entry name" value="Ferrdict_sens_TM"/>
</dbReference>
<evidence type="ECO:0000313" key="3">
    <source>
        <dbReference type="EMBL" id="GGM22359.1"/>
    </source>
</evidence>
<dbReference type="InterPro" id="IPR006860">
    <property type="entry name" value="FecR"/>
</dbReference>
<feature type="domain" description="FecR N-terminal" evidence="2">
    <location>
        <begin position="18"/>
        <end position="58"/>
    </location>
</feature>
<name>A0ABQ2H292_9PSED</name>
<proteinExistence type="predicted"/>
<dbReference type="PANTHER" id="PTHR30273:SF2">
    <property type="entry name" value="PROTEIN FECR"/>
    <property type="match status" value="1"/>
</dbReference>
<sequence length="327" mass="36259">MQAATQVPEAECDFAVLEQAAEWFAVLSADDVSDQERAQWQLWLAESSQHALAWQRVEIISHHFQRIPSGQRHGARQALQGKGQTRRQTLKLMTLLCSAGVLAWSASSAFSWKQWYASYQTRVGEIKDFQLADGSHLCLNTDTAMDVSNEPDRLHLVLYKGEVLVSSTDRNKDSSYPLVLDTAYGALLARDTQFSIYDRGSIGELTVFKGSVQLAPVASASVTIKAGQQVRFTADAISAAQAIEQRRKAWVKGTLLADNMRLGDFVDELARYRTGHLACDPKVADLRIVGAYPLKDTDRVLAALEQSLPVSIRRPLPWWTSISARPA</sequence>
<evidence type="ECO:0000259" key="2">
    <source>
        <dbReference type="Pfam" id="PF16220"/>
    </source>
</evidence>
<evidence type="ECO:0000313" key="4">
    <source>
        <dbReference type="Proteomes" id="UP000616499"/>
    </source>
</evidence>